<dbReference type="AlphaFoldDB" id="A0A0B7JWI5"/>
<protein>
    <submittedName>
        <fullName evidence="1">Uncharacterized protein</fullName>
    </submittedName>
</protein>
<accession>A0A0B7JWI5</accession>
<name>A0A0B7JWI5_BIOOC</name>
<feature type="non-terminal residue" evidence="1">
    <location>
        <position position="76"/>
    </location>
</feature>
<feature type="non-terminal residue" evidence="1">
    <location>
        <position position="1"/>
    </location>
</feature>
<organism evidence="1">
    <name type="scientific">Bionectria ochroleuca</name>
    <name type="common">Gliocladium roseum</name>
    <dbReference type="NCBI Taxonomy" id="29856"/>
    <lineage>
        <taxon>Eukaryota</taxon>
        <taxon>Fungi</taxon>
        <taxon>Dikarya</taxon>
        <taxon>Ascomycota</taxon>
        <taxon>Pezizomycotina</taxon>
        <taxon>Sordariomycetes</taxon>
        <taxon>Hypocreomycetidae</taxon>
        <taxon>Hypocreales</taxon>
        <taxon>Bionectriaceae</taxon>
        <taxon>Clonostachys</taxon>
    </lineage>
</organism>
<gene>
    <name evidence="1" type="ORF">BN869_000002876_1</name>
</gene>
<evidence type="ECO:0000313" key="1">
    <source>
        <dbReference type="EMBL" id="CEO46821.1"/>
    </source>
</evidence>
<dbReference type="EMBL" id="CDPU01000005">
    <property type="protein sequence ID" value="CEO46821.1"/>
    <property type="molecule type" value="Genomic_DNA"/>
</dbReference>
<proteinExistence type="predicted"/>
<sequence length="76" mass="8159">LLLPAATEPVPITYPLLSINTSIVCPSISGLLHGQATAFLQFLGGIVSTSNLSIAFLHCRLPNSFVFIPTLHDRLE</sequence>
<reference evidence="1" key="1">
    <citation type="submission" date="2015-01" db="EMBL/GenBank/DDBJ databases">
        <authorList>
            <person name="Durling Mikael"/>
        </authorList>
    </citation>
    <scope>NUCLEOTIDE SEQUENCE</scope>
</reference>